<dbReference type="AlphaFoldDB" id="A0A0E0NXM6"/>
<dbReference type="InterPro" id="IPR050747">
    <property type="entry name" value="Mitochondrial_chaperone_BCS1"/>
</dbReference>
<sequence length="88" mass="10135">MANYLRFNIFDLNLSQVHINSNLQRLLIDMSNRSILVIEDIDCCFDANPREHHHKTSPPAFQTKRGKLVYPWVDTLTGARLVGPVKET</sequence>
<dbReference type="Proteomes" id="UP000008022">
    <property type="component" value="Unassembled WGS sequence"/>
</dbReference>
<keyword evidence="2" id="KW-1185">Reference proteome</keyword>
<protein>
    <submittedName>
        <fullName evidence="1">Uncharacterized protein</fullName>
    </submittedName>
</protein>
<accession>A0A0E0NXM6</accession>
<reference evidence="2" key="1">
    <citation type="submission" date="2013-06" db="EMBL/GenBank/DDBJ databases">
        <authorList>
            <person name="Zhao Q."/>
        </authorList>
    </citation>
    <scope>NUCLEOTIDE SEQUENCE</scope>
    <source>
        <strain evidence="2">cv. W1943</strain>
    </source>
</reference>
<dbReference type="eggNOG" id="KOG0743">
    <property type="taxonomic scope" value="Eukaryota"/>
</dbReference>
<dbReference type="Gramene" id="ORUFI03G25090.1">
    <property type="protein sequence ID" value="ORUFI03G25090.1"/>
    <property type="gene ID" value="ORUFI03G25090"/>
</dbReference>
<organism evidence="1 2">
    <name type="scientific">Oryza rufipogon</name>
    <name type="common">Brownbeard rice</name>
    <name type="synonym">Asian wild rice</name>
    <dbReference type="NCBI Taxonomy" id="4529"/>
    <lineage>
        <taxon>Eukaryota</taxon>
        <taxon>Viridiplantae</taxon>
        <taxon>Streptophyta</taxon>
        <taxon>Embryophyta</taxon>
        <taxon>Tracheophyta</taxon>
        <taxon>Spermatophyta</taxon>
        <taxon>Magnoliopsida</taxon>
        <taxon>Liliopsida</taxon>
        <taxon>Poales</taxon>
        <taxon>Poaceae</taxon>
        <taxon>BOP clade</taxon>
        <taxon>Oryzoideae</taxon>
        <taxon>Oryzeae</taxon>
        <taxon>Oryzinae</taxon>
        <taxon>Oryza</taxon>
    </lineage>
</organism>
<dbReference type="STRING" id="4529.A0A0E0NXM6"/>
<evidence type="ECO:0000313" key="2">
    <source>
        <dbReference type="Proteomes" id="UP000008022"/>
    </source>
</evidence>
<evidence type="ECO:0000313" key="1">
    <source>
        <dbReference type="EnsemblPlants" id="ORUFI03G25090.1"/>
    </source>
</evidence>
<reference evidence="1" key="2">
    <citation type="submission" date="2015-06" db="UniProtKB">
        <authorList>
            <consortium name="EnsemblPlants"/>
        </authorList>
    </citation>
    <scope>IDENTIFICATION</scope>
</reference>
<proteinExistence type="predicted"/>
<name>A0A0E0NXM6_ORYRU</name>
<dbReference type="EnsemblPlants" id="ORUFI03G25090.1">
    <property type="protein sequence ID" value="ORUFI03G25090.1"/>
    <property type="gene ID" value="ORUFI03G25090"/>
</dbReference>
<dbReference type="PANTHER" id="PTHR23070">
    <property type="entry name" value="BCS1 AAA-TYPE ATPASE"/>
    <property type="match status" value="1"/>
</dbReference>
<dbReference type="HOGENOM" id="CLU_2472977_0_0_1"/>